<dbReference type="InterPro" id="IPR043502">
    <property type="entry name" value="DNA/RNA_pol_sf"/>
</dbReference>
<dbReference type="SUPFAM" id="SSF56672">
    <property type="entry name" value="DNA/RNA polymerases"/>
    <property type="match status" value="1"/>
</dbReference>
<reference evidence="4" key="2">
    <citation type="submission" date="2022-01" db="EMBL/GenBank/DDBJ databases">
        <authorList>
            <person name="Yamashiro T."/>
            <person name="Shiraishi A."/>
            <person name="Satake H."/>
            <person name="Nakayama K."/>
        </authorList>
    </citation>
    <scope>NUCLEOTIDE SEQUENCE</scope>
</reference>
<evidence type="ECO:0000256" key="1">
    <source>
        <dbReference type="SAM" id="SignalP"/>
    </source>
</evidence>
<dbReference type="Proteomes" id="UP001151760">
    <property type="component" value="Unassembled WGS sequence"/>
</dbReference>
<evidence type="ECO:0000259" key="3">
    <source>
        <dbReference type="Pfam" id="PF13976"/>
    </source>
</evidence>
<keyword evidence="1" id="KW-0732">Signal</keyword>
<dbReference type="Pfam" id="PF07727">
    <property type="entry name" value="RVT_2"/>
    <property type="match status" value="1"/>
</dbReference>
<dbReference type="Pfam" id="PF13976">
    <property type="entry name" value="gag_pre-integrs"/>
    <property type="match status" value="1"/>
</dbReference>
<accession>A0ABQ5BZT5</accession>
<feature type="chain" id="PRO_5047440819" evidence="1">
    <location>
        <begin position="17"/>
        <end position="481"/>
    </location>
</feature>
<feature type="domain" description="GAG-pre-integrase" evidence="3">
    <location>
        <begin position="85"/>
        <end position="141"/>
    </location>
</feature>
<dbReference type="PANTHER" id="PTHR11439">
    <property type="entry name" value="GAG-POL-RELATED RETROTRANSPOSON"/>
    <property type="match status" value="1"/>
</dbReference>
<evidence type="ECO:0000259" key="2">
    <source>
        <dbReference type="Pfam" id="PF07727"/>
    </source>
</evidence>
<protein>
    <submittedName>
        <fullName evidence="4">Ribonuclease H-like domain-containing protein</fullName>
    </submittedName>
</protein>
<evidence type="ECO:0000313" key="4">
    <source>
        <dbReference type="EMBL" id="GJT20391.1"/>
    </source>
</evidence>
<dbReference type="EMBL" id="BQNB010013798">
    <property type="protein sequence ID" value="GJT20391.1"/>
    <property type="molecule type" value="Genomic_DNA"/>
</dbReference>
<dbReference type="InterPro" id="IPR025724">
    <property type="entry name" value="GAG-pre-integrase_dom"/>
</dbReference>
<gene>
    <name evidence="4" type="ORF">Tco_0890328</name>
</gene>
<feature type="signal peptide" evidence="1">
    <location>
        <begin position="1"/>
        <end position="16"/>
    </location>
</feature>
<feature type="domain" description="Reverse transcriptase Ty1/copia-type" evidence="2">
    <location>
        <begin position="160"/>
        <end position="372"/>
    </location>
</feature>
<proteinExistence type="predicted"/>
<dbReference type="InterPro" id="IPR013103">
    <property type="entry name" value="RVT_2"/>
</dbReference>
<dbReference type="PANTHER" id="PTHR11439:SF524">
    <property type="entry name" value="RNA-DIRECTED DNA POLYMERASE, PROTEIN KINASE RLK-PELLE-DLSV FAMILY"/>
    <property type="match status" value="1"/>
</dbReference>
<name>A0ABQ5BZT5_9ASTR</name>
<keyword evidence="5" id="KW-1185">Reference proteome</keyword>
<reference evidence="4" key="1">
    <citation type="journal article" date="2022" name="Int. J. Mol. Sci.">
        <title>Draft Genome of Tanacetum Coccineum: Genomic Comparison of Closely Related Tanacetum-Family Plants.</title>
        <authorList>
            <person name="Yamashiro T."/>
            <person name="Shiraishi A."/>
            <person name="Nakayama K."/>
            <person name="Satake H."/>
        </authorList>
    </citation>
    <scope>NUCLEOTIDE SEQUENCE</scope>
</reference>
<sequence length="481" mass="54320">MMVTVIPFSLLTLVIVIPSPHRPLHLHNVLVTPNIIKNLISVRQFTRYNNYTIEFDSFGFSVKDLLTRHILLRCDSSGDLYPVTKSSTLPAAFMSTSSTTWHQRLGHLGDKVLHSLSSRYFISCNKEKSTHVCHACQFVKHVKLPFHSSKSLHKFHVDGTLTRYKARLVANGSSQKLDDDFDETFSLVVKPATIRTVLSLAVSRQWPIHQLDVNNAFLNGDLSETLYMHQPPGFVDSHYPHHVCLLQRSLYGLKQAPRAWFQRFAGYATRAGFSYSHCDSSLFIYTQGSQVAYLLIYVDDFILTASSPVLLQQIIDSLHKEFDMTDIEVLNYFLGISAIRHSTWLFLSQKKYALQLLERAHMVNCNPSWTPVDTEAKLGPDGVPIQDPTLYRSLARRSSILPLLGTLEFGLHLYASDTTSLVCYNDADWVGCHSTRRSTSGYCVFMGDNLLSWSSKRQHTISHSSAEAKYRGVANVVAETA</sequence>
<dbReference type="CDD" id="cd09272">
    <property type="entry name" value="RNase_HI_RT_Ty1"/>
    <property type="match status" value="1"/>
</dbReference>
<evidence type="ECO:0000313" key="5">
    <source>
        <dbReference type="Proteomes" id="UP001151760"/>
    </source>
</evidence>
<comment type="caution">
    <text evidence="4">The sequence shown here is derived from an EMBL/GenBank/DDBJ whole genome shotgun (WGS) entry which is preliminary data.</text>
</comment>
<organism evidence="4 5">
    <name type="scientific">Tanacetum coccineum</name>
    <dbReference type="NCBI Taxonomy" id="301880"/>
    <lineage>
        <taxon>Eukaryota</taxon>
        <taxon>Viridiplantae</taxon>
        <taxon>Streptophyta</taxon>
        <taxon>Embryophyta</taxon>
        <taxon>Tracheophyta</taxon>
        <taxon>Spermatophyta</taxon>
        <taxon>Magnoliopsida</taxon>
        <taxon>eudicotyledons</taxon>
        <taxon>Gunneridae</taxon>
        <taxon>Pentapetalae</taxon>
        <taxon>asterids</taxon>
        <taxon>campanulids</taxon>
        <taxon>Asterales</taxon>
        <taxon>Asteraceae</taxon>
        <taxon>Asteroideae</taxon>
        <taxon>Anthemideae</taxon>
        <taxon>Anthemidinae</taxon>
        <taxon>Tanacetum</taxon>
    </lineage>
</organism>